<dbReference type="OrthoDB" id="9804867at2"/>
<dbReference type="RefSeq" id="WP_059032740.1">
    <property type="nucleotide sequence ID" value="NZ_DF977001.1"/>
</dbReference>
<dbReference type="EMBL" id="DF977001">
    <property type="protein sequence ID" value="GAQ25352.1"/>
    <property type="molecule type" value="Genomic_DNA"/>
</dbReference>
<dbReference type="STRING" id="224999.GCA_001485475_01368"/>
<dbReference type="InterPro" id="IPR007337">
    <property type="entry name" value="RelB/DinJ"/>
</dbReference>
<evidence type="ECO:0000313" key="3">
    <source>
        <dbReference type="EMBL" id="GAQ25352.1"/>
    </source>
</evidence>
<dbReference type="AlphaFoldDB" id="A0A0U9I4Q0"/>
<keyword evidence="2" id="KW-1277">Toxin-antitoxin system</keyword>
<evidence type="ECO:0000313" key="4">
    <source>
        <dbReference type="Proteomes" id="UP000062160"/>
    </source>
</evidence>
<dbReference type="PANTHER" id="PTHR38781:SF1">
    <property type="entry name" value="ANTITOXIN DINJ-RELATED"/>
    <property type="match status" value="1"/>
</dbReference>
<dbReference type="NCBIfam" id="TIGR02384">
    <property type="entry name" value="RelB_DinJ"/>
    <property type="match status" value="1"/>
</dbReference>
<reference evidence="3" key="1">
    <citation type="journal article" date="2016" name="Genome Announc.">
        <title>Draft Genome Sequence of the Syntrophic Lactate-Degrading Bacterium Tepidanaerobacter syntrophicus JLT.</title>
        <authorList>
            <person name="Matsuura N."/>
            <person name="Ohashi A."/>
            <person name="Tourlousse D.M."/>
            <person name="Sekiguchi Y."/>
        </authorList>
    </citation>
    <scope>NUCLEOTIDE SEQUENCE [LARGE SCALE GENOMIC DNA]</scope>
    <source>
        <strain evidence="3">JL</strain>
    </source>
</reference>
<dbReference type="InterPro" id="IPR013321">
    <property type="entry name" value="Arc_rbn_hlx_hlx"/>
</dbReference>
<keyword evidence="4" id="KW-1185">Reference proteome</keyword>
<name>A0A0U9I4Q0_9FIRM</name>
<comment type="similarity">
    <text evidence="1">Belongs to the RelB/DinJ antitoxin family.</text>
</comment>
<dbReference type="Pfam" id="PF04221">
    <property type="entry name" value="RelB"/>
    <property type="match status" value="1"/>
</dbReference>
<sequence>MAQVNIRIDDELKKKGEELFNELGMSFSTAVSIFVSQAVRQGGIPFEITTKDDFYNPVNIRHLKHSIEQMKRGNVVVKTMGELEKMANE</sequence>
<dbReference type="GO" id="GO:0006355">
    <property type="term" value="P:regulation of DNA-templated transcription"/>
    <property type="evidence" value="ECO:0007669"/>
    <property type="project" value="InterPro"/>
</dbReference>
<evidence type="ECO:0000256" key="2">
    <source>
        <dbReference type="ARBA" id="ARBA00022649"/>
    </source>
</evidence>
<dbReference type="Gene3D" id="1.10.1220.10">
    <property type="entry name" value="Met repressor-like"/>
    <property type="match status" value="1"/>
</dbReference>
<gene>
    <name evidence="3" type="ORF">TSYNT_7373</name>
</gene>
<dbReference type="Proteomes" id="UP000062160">
    <property type="component" value="Unassembled WGS sequence"/>
</dbReference>
<evidence type="ECO:0000256" key="1">
    <source>
        <dbReference type="ARBA" id="ARBA00010562"/>
    </source>
</evidence>
<accession>A0A0U9I4Q0</accession>
<organism evidence="3">
    <name type="scientific">Tepidanaerobacter syntrophicus</name>
    <dbReference type="NCBI Taxonomy" id="224999"/>
    <lineage>
        <taxon>Bacteria</taxon>
        <taxon>Bacillati</taxon>
        <taxon>Bacillota</taxon>
        <taxon>Clostridia</taxon>
        <taxon>Thermosediminibacterales</taxon>
        <taxon>Tepidanaerobacteraceae</taxon>
        <taxon>Tepidanaerobacter</taxon>
    </lineage>
</organism>
<dbReference type="GO" id="GO:0006351">
    <property type="term" value="P:DNA-templated transcription"/>
    <property type="evidence" value="ECO:0007669"/>
    <property type="project" value="TreeGrafter"/>
</dbReference>
<dbReference type="PANTHER" id="PTHR38781">
    <property type="entry name" value="ANTITOXIN DINJ-RELATED"/>
    <property type="match status" value="1"/>
</dbReference>
<proteinExistence type="inferred from homology"/>
<protein>
    <submittedName>
        <fullName evidence="3">DNA-damage-inducible protein J</fullName>
    </submittedName>
</protein>